<evidence type="ECO:0000256" key="1">
    <source>
        <dbReference type="SAM" id="MobiDB-lite"/>
    </source>
</evidence>
<keyword evidence="4" id="KW-1185">Reference proteome</keyword>
<evidence type="ECO:0000313" key="3">
    <source>
        <dbReference type="EMBL" id="KAH9829856.1"/>
    </source>
</evidence>
<accession>A0ABQ8JZQ6</accession>
<keyword evidence="2" id="KW-0472">Membrane</keyword>
<evidence type="ECO:0008006" key="5">
    <source>
        <dbReference type="Google" id="ProtNLM"/>
    </source>
</evidence>
<feature type="region of interest" description="Disordered" evidence="1">
    <location>
        <begin position="146"/>
        <end position="187"/>
    </location>
</feature>
<keyword evidence="2" id="KW-0812">Transmembrane</keyword>
<proteinExistence type="predicted"/>
<feature type="compositionally biased region" description="Basic and acidic residues" evidence="1">
    <location>
        <begin position="175"/>
        <end position="187"/>
    </location>
</feature>
<feature type="transmembrane region" description="Helical" evidence="2">
    <location>
        <begin position="82"/>
        <end position="100"/>
    </location>
</feature>
<sequence length="187" mass="20547">MITSNAGLLITRGSTVISDLIVLTVTVQHVVPNPWSLLKVTHRRQPFAHILLRDGLLYFATLTMLSVIEIFLGQFLVEWMNAVPPFISMISTIFVSRFILDLRVCAASPVVGLGSTESLTLGDSISSSLVFAEFSHITPMELPDATLDELGNDGDADDDDRMSDVGLSSCGDETLSERQEMESRRMQ</sequence>
<dbReference type="GeneID" id="72005969"/>
<keyword evidence="2" id="KW-1133">Transmembrane helix</keyword>
<reference evidence="3 4" key="1">
    <citation type="journal article" date="2021" name="Environ. Microbiol.">
        <title>Gene family expansions and transcriptome signatures uncover fungal adaptations to wood decay.</title>
        <authorList>
            <person name="Hage H."/>
            <person name="Miyauchi S."/>
            <person name="Viragh M."/>
            <person name="Drula E."/>
            <person name="Min B."/>
            <person name="Chaduli D."/>
            <person name="Navarro D."/>
            <person name="Favel A."/>
            <person name="Norest M."/>
            <person name="Lesage-Meessen L."/>
            <person name="Balint B."/>
            <person name="Merenyi Z."/>
            <person name="de Eugenio L."/>
            <person name="Morin E."/>
            <person name="Martinez A.T."/>
            <person name="Baldrian P."/>
            <person name="Stursova M."/>
            <person name="Martinez M.J."/>
            <person name="Novotny C."/>
            <person name="Magnuson J.K."/>
            <person name="Spatafora J.W."/>
            <person name="Maurice S."/>
            <person name="Pangilinan J."/>
            <person name="Andreopoulos W."/>
            <person name="LaButti K."/>
            <person name="Hundley H."/>
            <person name="Na H."/>
            <person name="Kuo A."/>
            <person name="Barry K."/>
            <person name="Lipzen A."/>
            <person name="Henrissat B."/>
            <person name="Riley R."/>
            <person name="Ahrendt S."/>
            <person name="Nagy L.G."/>
            <person name="Grigoriev I.V."/>
            <person name="Martin F."/>
            <person name="Rosso M.N."/>
        </authorList>
    </citation>
    <scope>NUCLEOTIDE SEQUENCE [LARGE SCALE GENOMIC DNA]</scope>
    <source>
        <strain evidence="3 4">CIRM-BRFM 1785</strain>
    </source>
</reference>
<feature type="compositionally biased region" description="Acidic residues" evidence="1">
    <location>
        <begin position="146"/>
        <end position="161"/>
    </location>
</feature>
<name>A0ABQ8JZQ6_9APHY</name>
<dbReference type="EMBL" id="JADCUA010000035">
    <property type="protein sequence ID" value="KAH9829856.1"/>
    <property type="molecule type" value="Genomic_DNA"/>
</dbReference>
<feature type="transmembrane region" description="Helical" evidence="2">
    <location>
        <begin position="56"/>
        <end position="76"/>
    </location>
</feature>
<dbReference type="RefSeq" id="XP_047773219.1">
    <property type="nucleotide sequence ID" value="XM_047925237.1"/>
</dbReference>
<protein>
    <recommendedName>
        <fullName evidence="5">CNNM transmembrane domain-containing protein</fullName>
    </recommendedName>
</protein>
<dbReference type="Proteomes" id="UP000814176">
    <property type="component" value="Unassembled WGS sequence"/>
</dbReference>
<evidence type="ECO:0000256" key="2">
    <source>
        <dbReference type="SAM" id="Phobius"/>
    </source>
</evidence>
<comment type="caution">
    <text evidence="3">The sequence shown here is derived from an EMBL/GenBank/DDBJ whole genome shotgun (WGS) entry which is preliminary data.</text>
</comment>
<gene>
    <name evidence="3" type="ORF">C8Q71DRAFT_788777</name>
</gene>
<evidence type="ECO:0000313" key="4">
    <source>
        <dbReference type="Proteomes" id="UP000814176"/>
    </source>
</evidence>
<organism evidence="3 4">
    <name type="scientific">Rhodofomes roseus</name>
    <dbReference type="NCBI Taxonomy" id="34475"/>
    <lineage>
        <taxon>Eukaryota</taxon>
        <taxon>Fungi</taxon>
        <taxon>Dikarya</taxon>
        <taxon>Basidiomycota</taxon>
        <taxon>Agaricomycotina</taxon>
        <taxon>Agaricomycetes</taxon>
        <taxon>Polyporales</taxon>
        <taxon>Rhodofomes</taxon>
    </lineage>
</organism>